<evidence type="ECO:0000256" key="1">
    <source>
        <dbReference type="ARBA" id="ARBA00004389"/>
    </source>
</evidence>
<keyword evidence="6" id="KW-0653">Protein transport</keyword>
<name>A0A8H4J978_9PEZI</name>
<evidence type="ECO:0000256" key="8">
    <source>
        <dbReference type="ARBA" id="ARBA00023010"/>
    </source>
</evidence>
<dbReference type="InterPro" id="IPR030671">
    <property type="entry name" value="Sec61-beta/Sbh"/>
</dbReference>
<protein>
    <submittedName>
        <fullName evidence="12">Protein transport protein Sec61 subunit beta</fullName>
    </submittedName>
</protein>
<keyword evidence="8" id="KW-0811">Translocation</keyword>
<keyword evidence="7 11" id="KW-1133">Transmembrane helix</keyword>
<evidence type="ECO:0000256" key="4">
    <source>
        <dbReference type="ARBA" id="ARBA00022692"/>
    </source>
</evidence>
<dbReference type="GO" id="GO:0005784">
    <property type="term" value="C:Sec61 translocon complex"/>
    <property type="evidence" value="ECO:0007669"/>
    <property type="project" value="InterPro"/>
</dbReference>
<keyword evidence="9 11" id="KW-0472">Membrane</keyword>
<feature type="transmembrane region" description="Helical" evidence="11">
    <location>
        <begin position="493"/>
        <end position="513"/>
    </location>
</feature>
<comment type="subcellular location">
    <subcellularLocation>
        <location evidence="1">Endoplasmic reticulum membrane</location>
        <topology evidence="1">Single-pass membrane protein</topology>
    </subcellularLocation>
</comment>
<evidence type="ECO:0000313" key="12">
    <source>
        <dbReference type="EMBL" id="KAF4314288.1"/>
    </source>
</evidence>
<keyword evidence="5" id="KW-0256">Endoplasmic reticulum</keyword>
<evidence type="ECO:0000256" key="6">
    <source>
        <dbReference type="ARBA" id="ARBA00022927"/>
    </source>
</evidence>
<sequence length="521" mass="56140">MANQKKTWFLVPGWDVPPSAIRLGHIIANPTEPRYPPPLSPSSTGPQIDTEIFPDVCPELYIKLSGDSSNTLDIWAQFLQFVGLTAEVKLRLEEGMEEAYSFEKPKTKWFSPSPAFAKASMESAEARDFLDVAGTRTPLYMVTGVKVVTGGSITTTRNKGHAYDWEFGVDGTPVGAPVLAGPYFERTNAGLETSYRKETPIVVAYQLMQVKLKDSTSMATPYSRGAISEFGDGKEEELMEVELSDISLEPGYKHEEDQEEFLDGAFTLSSHAEGSQDSCVVVVPDTIYVYGKSDIESGAAFNAPLNIGFISRNISGPSNASNFEKSRENFEVVRSSLPEVQANENRTNDGKLQMWYGDIIAKINDALSNGNHSAFHGGQQLQDVLVSLIDSMDVLDDLSDAVRAESEQFKSSPRSSSPVNSPPATGSTTARPSSPKPPGGPAVAIRRKAAADRADKAANARPSSTRAAGAGGSSSTMLRLYTDESPGLKVDPVVVLVLSVGFIISVVALHVIAKITKKFSA</sequence>
<feature type="region of interest" description="Disordered" evidence="10">
    <location>
        <begin position="405"/>
        <end position="474"/>
    </location>
</feature>
<feature type="compositionally biased region" description="Low complexity" evidence="10">
    <location>
        <begin position="411"/>
        <end position="423"/>
    </location>
</feature>
<feature type="compositionally biased region" description="Basic and acidic residues" evidence="10">
    <location>
        <begin position="449"/>
        <end position="458"/>
    </location>
</feature>
<accession>A0A8H4J978</accession>
<evidence type="ECO:0000256" key="7">
    <source>
        <dbReference type="ARBA" id="ARBA00022989"/>
    </source>
</evidence>
<organism evidence="12 13">
    <name type="scientific">Botryosphaeria dothidea</name>
    <dbReference type="NCBI Taxonomy" id="55169"/>
    <lineage>
        <taxon>Eukaryota</taxon>
        <taxon>Fungi</taxon>
        <taxon>Dikarya</taxon>
        <taxon>Ascomycota</taxon>
        <taxon>Pezizomycotina</taxon>
        <taxon>Dothideomycetes</taxon>
        <taxon>Dothideomycetes incertae sedis</taxon>
        <taxon>Botryosphaeriales</taxon>
        <taxon>Botryosphaeriaceae</taxon>
        <taxon>Botryosphaeria</taxon>
    </lineage>
</organism>
<evidence type="ECO:0000256" key="2">
    <source>
        <dbReference type="ARBA" id="ARBA00006103"/>
    </source>
</evidence>
<dbReference type="Proteomes" id="UP000572817">
    <property type="component" value="Unassembled WGS sequence"/>
</dbReference>
<evidence type="ECO:0000256" key="5">
    <source>
        <dbReference type="ARBA" id="ARBA00022824"/>
    </source>
</evidence>
<reference evidence="12" key="1">
    <citation type="submission" date="2020-04" db="EMBL/GenBank/DDBJ databases">
        <title>Genome Assembly and Annotation of Botryosphaeria dothidea sdau 11-99, a Latent Pathogen of Apple Fruit Ring Rot in China.</title>
        <authorList>
            <person name="Yu C."/>
            <person name="Diao Y."/>
            <person name="Lu Q."/>
            <person name="Zhao J."/>
            <person name="Cui S."/>
            <person name="Peng C."/>
            <person name="He B."/>
            <person name="Liu H."/>
        </authorList>
    </citation>
    <scope>NUCLEOTIDE SEQUENCE [LARGE SCALE GENOMIC DNA]</scope>
    <source>
        <strain evidence="12">Sdau11-99</strain>
    </source>
</reference>
<dbReference type="PANTHER" id="PTHR13509">
    <property type="entry name" value="SEC61 SUBUNIT BETA"/>
    <property type="match status" value="1"/>
</dbReference>
<dbReference type="InterPro" id="IPR016482">
    <property type="entry name" value="SecG/Sec61-beta/Sbh"/>
</dbReference>
<comment type="similarity">
    <text evidence="2">Belongs to the SEC61-beta family.</text>
</comment>
<dbReference type="AlphaFoldDB" id="A0A8H4J978"/>
<comment type="caution">
    <text evidence="12">The sequence shown here is derived from an EMBL/GenBank/DDBJ whole genome shotgun (WGS) entry which is preliminary data.</text>
</comment>
<keyword evidence="4 11" id="KW-0812">Transmembrane</keyword>
<evidence type="ECO:0000256" key="3">
    <source>
        <dbReference type="ARBA" id="ARBA00022448"/>
    </source>
</evidence>
<evidence type="ECO:0000256" key="11">
    <source>
        <dbReference type="SAM" id="Phobius"/>
    </source>
</evidence>
<dbReference type="GO" id="GO:0006886">
    <property type="term" value="P:intracellular protein transport"/>
    <property type="evidence" value="ECO:0007669"/>
    <property type="project" value="InterPro"/>
</dbReference>
<dbReference type="Pfam" id="PF03911">
    <property type="entry name" value="Sec61_beta"/>
    <property type="match status" value="1"/>
</dbReference>
<evidence type="ECO:0000256" key="9">
    <source>
        <dbReference type="ARBA" id="ARBA00023136"/>
    </source>
</evidence>
<evidence type="ECO:0000256" key="10">
    <source>
        <dbReference type="SAM" id="MobiDB-lite"/>
    </source>
</evidence>
<keyword evidence="3" id="KW-0813">Transport</keyword>
<dbReference type="OrthoDB" id="5401193at2759"/>
<dbReference type="EMBL" id="WWBZ02000001">
    <property type="protein sequence ID" value="KAF4314288.1"/>
    <property type="molecule type" value="Genomic_DNA"/>
</dbReference>
<proteinExistence type="inferred from homology"/>
<evidence type="ECO:0000313" key="13">
    <source>
        <dbReference type="Proteomes" id="UP000572817"/>
    </source>
</evidence>
<keyword evidence="13" id="KW-1185">Reference proteome</keyword>
<gene>
    <name evidence="12" type="ORF">GTA08_BOTSDO00260</name>
</gene>